<dbReference type="Proteomes" id="UP001153714">
    <property type="component" value="Chromosome 8"/>
</dbReference>
<evidence type="ECO:0000313" key="2">
    <source>
        <dbReference type="Proteomes" id="UP001153714"/>
    </source>
</evidence>
<dbReference type="EMBL" id="OU893339">
    <property type="protein sequence ID" value="CAG9795652.1"/>
    <property type="molecule type" value="Genomic_DNA"/>
</dbReference>
<organism evidence="1 2">
    <name type="scientific">Diatraea saccharalis</name>
    <name type="common">sugarcane borer</name>
    <dbReference type="NCBI Taxonomy" id="40085"/>
    <lineage>
        <taxon>Eukaryota</taxon>
        <taxon>Metazoa</taxon>
        <taxon>Ecdysozoa</taxon>
        <taxon>Arthropoda</taxon>
        <taxon>Hexapoda</taxon>
        <taxon>Insecta</taxon>
        <taxon>Pterygota</taxon>
        <taxon>Neoptera</taxon>
        <taxon>Endopterygota</taxon>
        <taxon>Lepidoptera</taxon>
        <taxon>Glossata</taxon>
        <taxon>Ditrysia</taxon>
        <taxon>Pyraloidea</taxon>
        <taxon>Crambidae</taxon>
        <taxon>Crambinae</taxon>
        <taxon>Diatraea</taxon>
    </lineage>
</organism>
<dbReference type="AlphaFoldDB" id="A0A9N9RGB0"/>
<sequence>MSDDSLQYIPMERWEELERVFEADWPQSISVLTALKTQRQIATLGLGYGFKVYCPYGLPANGMVALNKKDNFNEIIIYCGINNIKNLENALMSTKLVDWRSPLTIPFLPEHLFKSIEKVAPKLNVEIENDGDHPLYQVVLLDKGTPLFENIT</sequence>
<reference evidence="1" key="2">
    <citation type="submission" date="2022-10" db="EMBL/GenBank/DDBJ databases">
        <authorList>
            <consortium name="ENA_rothamsted_submissions"/>
            <consortium name="culmorum"/>
            <person name="King R."/>
        </authorList>
    </citation>
    <scope>NUCLEOTIDE SEQUENCE</scope>
</reference>
<gene>
    <name evidence="1" type="ORF">DIATSA_LOCUS12897</name>
</gene>
<dbReference type="OrthoDB" id="61870at2759"/>
<evidence type="ECO:0000313" key="1">
    <source>
        <dbReference type="EMBL" id="CAG9795652.1"/>
    </source>
</evidence>
<proteinExistence type="predicted"/>
<name>A0A9N9RGB0_9NEOP</name>
<protein>
    <submittedName>
        <fullName evidence="1">Uncharacterized protein</fullName>
    </submittedName>
</protein>
<reference evidence="1" key="1">
    <citation type="submission" date="2021-12" db="EMBL/GenBank/DDBJ databases">
        <authorList>
            <person name="King R."/>
        </authorList>
    </citation>
    <scope>NUCLEOTIDE SEQUENCE</scope>
</reference>
<accession>A0A9N9RGB0</accession>
<keyword evidence="2" id="KW-1185">Reference proteome</keyword>